<feature type="transmembrane region" description="Helical" evidence="6">
    <location>
        <begin position="7"/>
        <end position="32"/>
    </location>
</feature>
<dbReference type="GO" id="GO:0030572">
    <property type="term" value="F:phosphatidyltransferase activity"/>
    <property type="evidence" value="ECO:0007669"/>
    <property type="project" value="UniProtKB-ARBA"/>
</dbReference>
<dbReference type="PANTHER" id="PTHR21248">
    <property type="entry name" value="CARDIOLIPIN SYNTHASE"/>
    <property type="match status" value="1"/>
</dbReference>
<evidence type="ECO:0000259" key="7">
    <source>
        <dbReference type="PROSITE" id="PS50035"/>
    </source>
</evidence>
<accession>A0ABD4SWE9</accession>
<keyword evidence="4 6" id="KW-1133">Transmembrane helix</keyword>
<dbReference type="RefSeq" id="WP_044284569.1">
    <property type="nucleotide sequence ID" value="NZ_CP079799.1"/>
</dbReference>
<gene>
    <name evidence="8" type="ORF">FEF30_00525</name>
</gene>
<dbReference type="Proteomes" id="UP001203104">
    <property type="component" value="Unassembled WGS sequence"/>
</dbReference>
<dbReference type="Pfam" id="PF13396">
    <property type="entry name" value="PLDc_N"/>
    <property type="match status" value="1"/>
</dbReference>
<dbReference type="InterPro" id="IPR025202">
    <property type="entry name" value="PLD-like_dom"/>
</dbReference>
<evidence type="ECO:0000313" key="9">
    <source>
        <dbReference type="Proteomes" id="UP001203104"/>
    </source>
</evidence>
<evidence type="ECO:0000256" key="3">
    <source>
        <dbReference type="ARBA" id="ARBA00022692"/>
    </source>
</evidence>
<evidence type="ECO:0000256" key="2">
    <source>
        <dbReference type="ARBA" id="ARBA00022475"/>
    </source>
</evidence>
<keyword evidence="3 6" id="KW-0812">Transmembrane</keyword>
<evidence type="ECO:0000256" key="4">
    <source>
        <dbReference type="ARBA" id="ARBA00022989"/>
    </source>
</evidence>
<organism evidence="8 9">
    <name type="scientific">Mesomycoplasma hyopneumoniae</name>
    <name type="common">Mycoplasma hyopneumoniae</name>
    <dbReference type="NCBI Taxonomy" id="2099"/>
    <lineage>
        <taxon>Bacteria</taxon>
        <taxon>Bacillati</taxon>
        <taxon>Mycoplasmatota</taxon>
        <taxon>Mycoplasmoidales</taxon>
        <taxon>Metamycoplasmataceae</taxon>
        <taxon>Mesomycoplasma</taxon>
    </lineage>
</organism>
<dbReference type="PANTHER" id="PTHR21248:SF22">
    <property type="entry name" value="PHOSPHOLIPASE D"/>
    <property type="match status" value="1"/>
</dbReference>
<reference evidence="8 9" key="1">
    <citation type="submission" date="2019-05" db="EMBL/GenBank/DDBJ databases">
        <title>Genome sequencing and assembly of Mycoplasma hyopneumoniae strains UFV01 and UFV02.</title>
        <authorList>
            <person name="De Souza L.F."/>
            <person name="Gonzaga N.F."/>
            <person name="Santos M.R."/>
            <person name="Deeney A.S."/>
            <person name="Vidigal P.M.P."/>
            <person name="Moreira M.A.S."/>
            <person name="Fietto J.R.L."/>
            <person name="Bressan G.C."/>
            <person name="Rycroft A.N."/>
            <person name="Silva Junior A."/>
        </authorList>
    </citation>
    <scope>NUCLEOTIDE SEQUENCE [LARGE SCALE GENOMIC DNA]</scope>
    <source>
        <strain evidence="8 9">UFV01</strain>
    </source>
</reference>
<keyword evidence="5 6" id="KW-0472">Membrane</keyword>
<dbReference type="GeneID" id="41334322"/>
<dbReference type="CDD" id="cd09110">
    <property type="entry name" value="PLDc_CLS_1"/>
    <property type="match status" value="1"/>
</dbReference>
<protein>
    <submittedName>
        <fullName evidence="8">Cardiolipin synthase</fullName>
    </submittedName>
</protein>
<dbReference type="GO" id="GO:0005886">
    <property type="term" value="C:plasma membrane"/>
    <property type="evidence" value="ECO:0007669"/>
    <property type="project" value="UniProtKB-SubCell"/>
</dbReference>
<dbReference type="SMART" id="SM00155">
    <property type="entry name" value="PLDc"/>
    <property type="match status" value="2"/>
</dbReference>
<dbReference type="InterPro" id="IPR027379">
    <property type="entry name" value="CLS_N"/>
</dbReference>
<dbReference type="EMBL" id="VBRW01000001">
    <property type="protein sequence ID" value="MCI8283079.1"/>
    <property type="molecule type" value="Genomic_DNA"/>
</dbReference>
<comment type="caution">
    <text evidence="8">The sequence shown here is derived from an EMBL/GenBank/DDBJ whole genome shotgun (WGS) entry which is preliminary data.</text>
</comment>
<feature type="domain" description="PLD phosphodiesterase" evidence="7">
    <location>
        <begin position="241"/>
        <end position="268"/>
    </location>
</feature>
<name>A0ABD4SWE9_MESHO</name>
<evidence type="ECO:0000256" key="1">
    <source>
        <dbReference type="ARBA" id="ARBA00004651"/>
    </source>
</evidence>
<proteinExistence type="predicted"/>
<dbReference type="GO" id="GO:0032049">
    <property type="term" value="P:cardiolipin biosynthetic process"/>
    <property type="evidence" value="ECO:0007669"/>
    <property type="project" value="UniProtKB-ARBA"/>
</dbReference>
<dbReference type="SUPFAM" id="SSF56024">
    <property type="entry name" value="Phospholipase D/nuclease"/>
    <property type="match status" value="2"/>
</dbReference>
<evidence type="ECO:0000256" key="6">
    <source>
        <dbReference type="SAM" id="Phobius"/>
    </source>
</evidence>
<evidence type="ECO:0000313" key="8">
    <source>
        <dbReference type="EMBL" id="MCI8283079.1"/>
    </source>
</evidence>
<evidence type="ECO:0000256" key="5">
    <source>
        <dbReference type="ARBA" id="ARBA00023136"/>
    </source>
</evidence>
<sequence>MHKFIKWFFYYCFLVIFLVAFSATIYLIHYFLAKNMNWISILTIFIVYASTSFFNLFILLQKRRYETKISWLIACSILPIIGPISYIFLGRKYLKSQNIKKYFAQYRNFTNLKEKVQTWKNQESKDTLLSFSSEYFSSPIKEFNGNLLVDGHSFFEKLFADIKNAKKFIFIDVYIIKNDFIWKKLKKILVDKRKCGVIIKILVDSFGTYLIKRRHWIELKKQKIEVLHFNTFKIPFVSGQSFYRNHRKVYIIDGKIAYTGGNNISEEYSSFDKNYGYWMDLNLRLEGEIVQTYCKNFLFHWTKWGKKKISKEKINGFCSIENSNLKQDKNDNLGVVIQNGPNLEHSLIEGFILKKIYSAKKNIKIFTPYLVPSQKIIDALKDILLAKIEVNFFLPGRNDSKIIKTFNDFFAKKLLKYGAKIHYFKELFFHGKSIIIDDKYGMIGTSNLDYRSLLFQYETNLFFKGKILGDFLNYIQVLKNQNIIIEINKVSKVFFILRFFIFFLKTVI</sequence>
<feature type="transmembrane region" description="Helical" evidence="6">
    <location>
        <begin position="38"/>
        <end position="59"/>
    </location>
</feature>
<dbReference type="Gene3D" id="3.30.870.10">
    <property type="entry name" value="Endonuclease Chain A"/>
    <property type="match status" value="2"/>
</dbReference>
<dbReference type="PROSITE" id="PS50035">
    <property type="entry name" value="PLD"/>
    <property type="match status" value="2"/>
</dbReference>
<feature type="domain" description="PLD phosphodiesterase" evidence="7">
    <location>
        <begin position="425"/>
        <end position="452"/>
    </location>
</feature>
<feature type="transmembrane region" description="Helical" evidence="6">
    <location>
        <begin position="71"/>
        <end position="89"/>
    </location>
</feature>
<keyword evidence="2" id="KW-1003">Cell membrane</keyword>
<dbReference type="Pfam" id="PF13091">
    <property type="entry name" value="PLDc_2"/>
    <property type="match status" value="2"/>
</dbReference>
<dbReference type="CDD" id="cd09112">
    <property type="entry name" value="PLDc_CLS_2"/>
    <property type="match status" value="1"/>
</dbReference>
<dbReference type="InterPro" id="IPR001736">
    <property type="entry name" value="PLipase_D/transphosphatidylase"/>
</dbReference>
<dbReference type="AlphaFoldDB" id="A0ABD4SWE9"/>
<comment type="subcellular location">
    <subcellularLocation>
        <location evidence="1">Cell membrane</location>
        <topology evidence="1">Multi-pass membrane protein</topology>
    </subcellularLocation>
</comment>